<dbReference type="Pfam" id="PF25773">
    <property type="entry name" value="TPR_ANAPC2"/>
    <property type="match status" value="1"/>
</dbReference>
<dbReference type="GO" id="GO:0007091">
    <property type="term" value="P:metaphase/anaphase transition of mitotic cell cycle"/>
    <property type="evidence" value="ECO:0007669"/>
    <property type="project" value="TreeGrafter"/>
</dbReference>
<evidence type="ECO:0000259" key="2">
    <source>
        <dbReference type="PROSITE" id="PS50069"/>
    </source>
</evidence>
<feature type="domain" description="Cullin family profile" evidence="2">
    <location>
        <begin position="515"/>
        <end position="789"/>
    </location>
</feature>
<dbReference type="InterPro" id="IPR044554">
    <property type="entry name" value="ANAPC2"/>
</dbReference>
<reference evidence="3 4" key="1">
    <citation type="journal article" date="2018" name="IMA Fungus">
        <title>IMA Genome-F 10: Nine draft genome sequences of Claviceps purpurea s.lat., including C. arundinis, C. humidiphila, and C. cf. spartinae, pseudomolecules for the pitch canker pathogen Fusarium circinatum, draft genome of Davidsoniella eucalypti, Grosmannia galeiformis, Quambalaria eucalypti, and Teratosphaeria destructans.</title>
        <authorList>
            <person name="Wingfield B.D."/>
            <person name="Liu M."/>
            <person name="Nguyen H.D."/>
            <person name="Lane F.A."/>
            <person name="Morgan S.W."/>
            <person name="De Vos L."/>
            <person name="Wilken P.M."/>
            <person name="Duong T.A."/>
            <person name="Aylward J."/>
            <person name="Coetzee M.P."/>
            <person name="Dadej K."/>
            <person name="De Beer Z.W."/>
            <person name="Findlay W."/>
            <person name="Havenga M."/>
            <person name="Kolarik M."/>
            <person name="Menzies J.G."/>
            <person name="Naidoo K."/>
            <person name="Pochopski O."/>
            <person name="Shoukouhi P."/>
            <person name="Santana Q.C."/>
            <person name="Seifert K.A."/>
            <person name="Soal N."/>
            <person name="Steenkamp E.T."/>
            <person name="Tatham C.T."/>
            <person name="van der Nest M.A."/>
            <person name="Wingfield M.J."/>
        </authorList>
    </citation>
    <scope>NUCLEOTIDE SEQUENCE [LARGE SCALE GENOMIC DNA]</scope>
    <source>
        <strain evidence="3">CMW44962</strain>
    </source>
</reference>
<accession>A0A9W7SN83</accession>
<evidence type="ECO:0000313" key="3">
    <source>
        <dbReference type="EMBL" id="KAH9824571.1"/>
    </source>
</evidence>
<evidence type="ECO:0000313" key="4">
    <source>
        <dbReference type="Proteomes" id="UP001138500"/>
    </source>
</evidence>
<dbReference type="OrthoDB" id="5581181at2759"/>
<dbReference type="Gene3D" id="3.30.230.130">
    <property type="entry name" value="Cullin, Chain C, Domain 2"/>
    <property type="match status" value="1"/>
</dbReference>
<dbReference type="PANTHER" id="PTHR45957:SF1">
    <property type="entry name" value="ANAPHASE-PROMOTING COMPLEX SUBUNIT 2"/>
    <property type="match status" value="1"/>
</dbReference>
<dbReference type="InterPro" id="IPR057975">
    <property type="entry name" value="TPR_ANAPC2"/>
</dbReference>
<protein>
    <submittedName>
        <fullName evidence="3">Anaphase-promoting complex subunit 2-like</fullName>
    </submittedName>
</protein>
<comment type="caution">
    <text evidence="3">The sequence shown here is derived from an EMBL/GenBank/DDBJ whole genome shotgun (WGS) entry which is preliminary data.</text>
</comment>
<reference evidence="3 4" key="2">
    <citation type="journal article" date="2021" name="Curr. Genet.">
        <title>Genetic response to nitrogen starvation in the aggressive Eucalyptus foliar pathogen Teratosphaeria destructans.</title>
        <authorList>
            <person name="Havenga M."/>
            <person name="Wingfield B.D."/>
            <person name="Wingfield M.J."/>
            <person name="Dreyer L.L."/>
            <person name="Roets F."/>
            <person name="Aylward J."/>
        </authorList>
    </citation>
    <scope>NUCLEOTIDE SEQUENCE [LARGE SCALE GENOMIC DNA]</scope>
    <source>
        <strain evidence="3">CMW44962</strain>
    </source>
</reference>
<evidence type="ECO:0000256" key="1">
    <source>
        <dbReference type="PROSITE-ProRule" id="PRU00330"/>
    </source>
</evidence>
<organism evidence="3 4">
    <name type="scientific">Teratosphaeria destructans</name>
    <dbReference type="NCBI Taxonomy" id="418781"/>
    <lineage>
        <taxon>Eukaryota</taxon>
        <taxon>Fungi</taxon>
        <taxon>Dikarya</taxon>
        <taxon>Ascomycota</taxon>
        <taxon>Pezizomycotina</taxon>
        <taxon>Dothideomycetes</taxon>
        <taxon>Dothideomycetidae</taxon>
        <taxon>Mycosphaerellales</taxon>
        <taxon>Teratosphaeriaceae</taxon>
        <taxon>Teratosphaeria</taxon>
    </lineage>
</organism>
<dbReference type="EMBL" id="RIBY02002145">
    <property type="protein sequence ID" value="KAH9824571.1"/>
    <property type="molecule type" value="Genomic_DNA"/>
</dbReference>
<dbReference type="SUPFAM" id="SSF75632">
    <property type="entry name" value="Cullin homology domain"/>
    <property type="match status" value="1"/>
</dbReference>
<dbReference type="GO" id="GO:0070979">
    <property type="term" value="P:protein K11-linked ubiquitination"/>
    <property type="evidence" value="ECO:0007669"/>
    <property type="project" value="TreeGrafter"/>
</dbReference>
<dbReference type="PANTHER" id="PTHR45957">
    <property type="entry name" value="ANAPHASE-PROMOTING COMPLEX SUBUNIT 2"/>
    <property type="match status" value="1"/>
</dbReference>
<comment type="similarity">
    <text evidence="1">Belongs to the cullin family.</text>
</comment>
<proteinExistence type="inferred from homology"/>
<dbReference type="GO" id="GO:0005680">
    <property type="term" value="C:anaphase-promoting complex"/>
    <property type="evidence" value="ECO:0007669"/>
    <property type="project" value="TreeGrafter"/>
</dbReference>
<dbReference type="AlphaFoldDB" id="A0A9W7SN83"/>
<name>A0A9W7SN83_9PEZI</name>
<sequence length="907" mass="101559">MAAAVLSSGAASRHEDVFTSIFPKKDFSQPTPESTPNIGTLASPGVPFGGFNGPSTFASDIVKLTRAWSIATRHLLLALDTQLVSLEYQYLEEVQNAVLALCSIPQKRKELVAWYSNEVSIRFRASVLPQLDEWHGRIAGGEHASKLLHETIAILGQAQERYIGVLQTVVVAPVEHHGCKDPRVDLLARVKTNLHIQVLDALPRRKVEAALTYHYYDYLVCNLHQEGAGHVGTDESCTCTVNLADFPLACNQDLGLHGPAVLESDGSQALPNALIRFLQYVVRTWRCFAVDWSHHGSALPKLRRWISASFAPSLENYMTTKQPSSGGSVASFEQVLEDQAIHCLGRQRCTSIFDYIKAWPHSKGAMHDIKDFITYAPAEKTRVCGSFSQQIESRLLHAGASTAEILSVYINVIHAFRLLDSRGVLLDKVSGPVRGYLRSRDDTVGIIAASFLADVDEQGNAVGADASRICLDITVQVANSALQDARDHQLLNLNDMNWMPDPIDAGPDYKAVQSEDVVDYILGLFDQEDFIKEITKVLAQRLLEPADPEYIKETRLIELLKSQKMDATKLQAAEVMLKDVRESALLSRRINPYSAYKASSRKPDSKEIQAAVPPDGITFATLYWPFRNRINVPEFQARLLLVANRRGELYFPKRILRSQDAVGEDEQVRDDIGYNVQVVSSFFWPQMRTNHFSLPEPLAHLDEQFGQRFAALGNQRKLHFRRALARVTVELELEDRSIIEDDVPAWRASVIDAFAAQDYNPDVGLTPDHLVESLQMEPDLVSDALRFWMSRSVLYQPARDTFAVLERLDMDRATVNPTEQQPVENMSAVMSQDAMLRESAPMFETFIHNMLQNSGPKEIGGMMGITNMLKMVLPIFTYGDDEVEWLLVEMEKKGTVVKNAELWAVVR</sequence>
<gene>
    <name evidence="3" type="ORF">Tdes44962_MAKER04391</name>
</gene>
<dbReference type="InterPro" id="IPR036317">
    <property type="entry name" value="Cullin_homology_sf"/>
</dbReference>
<keyword evidence="4" id="KW-1185">Reference proteome</keyword>
<dbReference type="Proteomes" id="UP001138500">
    <property type="component" value="Unassembled WGS sequence"/>
</dbReference>
<dbReference type="PROSITE" id="PS50069">
    <property type="entry name" value="CULLIN_2"/>
    <property type="match status" value="1"/>
</dbReference>
<dbReference type="InterPro" id="IPR016158">
    <property type="entry name" value="Cullin_homology"/>
</dbReference>